<gene>
    <name evidence="1" type="ORF">IUJ34_26980</name>
</gene>
<protein>
    <submittedName>
        <fullName evidence="1">Uncharacterized protein</fullName>
    </submittedName>
</protein>
<reference evidence="1 2" key="1">
    <citation type="submission" date="2020-11" db="EMBL/GenBank/DDBJ databases">
        <title>Whole Genome sequence of MDR strain of Klebsiella pneumoniae K219 isolated from sputum.</title>
        <authorList>
            <person name="Aditi B.P."/>
            <person name="Mahalakshmi K."/>
            <person name="Naveen Kumar V."/>
        </authorList>
    </citation>
    <scope>NUCLEOTIDE SEQUENCE [LARGE SCALE GENOMIC DNA]</scope>
    <source>
        <strain evidence="1 2">K219</strain>
        <plasmid evidence="1 2">pKPHS1</plasmid>
    </source>
</reference>
<name>A0A7S9E1U6_KLEPN</name>
<sequence length="115" mass="12652">MHRRCLRCKIRSPSRGYDFQPGNSITNLNNTLTADRNAGDNLIPNYDFLQGATAWDTQYPAGVTFGNFGDGKAGVKLNRTTTTSRASSPTTTSRCRLMVSANIVLWLKPRACPGR</sequence>
<geneLocation type="plasmid" evidence="1 2">
    <name>pKPHS1</name>
</geneLocation>
<dbReference type="EMBL" id="CP064822">
    <property type="protein sequence ID" value="QPG08038.1"/>
    <property type="molecule type" value="Genomic_DNA"/>
</dbReference>
<dbReference type="Proteomes" id="UP000594592">
    <property type="component" value="Plasmid pKPHS1"/>
</dbReference>
<proteinExistence type="predicted"/>
<accession>A0A7S9E1U6</accession>
<evidence type="ECO:0000313" key="2">
    <source>
        <dbReference type="Proteomes" id="UP000594592"/>
    </source>
</evidence>
<evidence type="ECO:0000313" key="1">
    <source>
        <dbReference type="EMBL" id="QPG08038.1"/>
    </source>
</evidence>
<dbReference type="AlphaFoldDB" id="A0A7S9E1U6"/>
<keyword evidence="1" id="KW-0614">Plasmid</keyword>
<organism evidence="1 2">
    <name type="scientific">Klebsiella pneumoniae subsp. pneumoniae</name>
    <dbReference type="NCBI Taxonomy" id="72407"/>
    <lineage>
        <taxon>Bacteria</taxon>
        <taxon>Pseudomonadati</taxon>
        <taxon>Pseudomonadota</taxon>
        <taxon>Gammaproteobacteria</taxon>
        <taxon>Enterobacterales</taxon>
        <taxon>Enterobacteriaceae</taxon>
        <taxon>Klebsiella/Raoultella group</taxon>
        <taxon>Klebsiella</taxon>
        <taxon>Klebsiella pneumoniae complex</taxon>
    </lineage>
</organism>